<dbReference type="RefSeq" id="WP_078709218.1">
    <property type="nucleotide sequence ID" value="NZ_FUXL01000010.1"/>
</dbReference>
<feature type="domain" description="Transglutaminase-like" evidence="1">
    <location>
        <begin position="173"/>
        <end position="242"/>
    </location>
</feature>
<evidence type="ECO:0000313" key="3">
    <source>
        <dbReference type="Proteomes" id="UP000190135"/>
    </source>
</evidence>
<dbReference type="STRING" id="1365950.SAMN05428963_110119"/>
<proteinExistence type="predicted"/>
<dbReference type="GO" id="GO:0008233">
    <property type="term" value="F:peptidase activity"/>
    <property type="evidence" value="ECO:0007669"/>
    <property type="project" value="UniProtKB-KW"/>
</dbReference>
<keyword evidence="2" id="KW-0378">Hydrolase</keyword>
<organism evidence="2 3">
    <name type="scientific">Consotaella salsifontis</name>
    <dbReference type="NCBI Taxonomy" id="1365950"/>
    <lineage>
        <taxon>Bacteria</taxon>
        <taxon>Pseudomonadati</taxon>
        <taxon>Pseudomonadota</taxon>
        <taxon>Alphaproteobacteria</taxon>
        <taxon>Hyphomicrobiales</taxon>
        <taxon>Aurantimonadaceae</taxon>
        <taxon>Consotaella</taxon>
    </lineage>
</organism>
<dbReference type="GO" id="GO:0006508">
    <property type="term" value="P:proteolysis"/>
    <property type="evidence" value="ECO:0007669"/>
    <property type="project" value="UniProtKB-KW"/>
</dbReference>
<keyword evidence="2" id="KW-0645">Protease</keyword>
<accession>A0A1T4SEZ6</accession>
<dbReference type="Pfam" id="PF08379">
    <property type="entry name" value="Bact_transglu_N"/>
    <property type="match status" value="1"/>
</dbReference>
<evidence type="ECO:0000313" key="2">
    <source>
        <dbReference type="EMBL" id="SKA26762.1"/>
    </source>
</evidence>
<dbReference type="InterPro" id="IPR038765">
    <property type="entry name" value="Papain-like_cys_pep_sf"/>
</dbReference>
<dbReference type="SUPFAM" id="SSF54001">
    <property type="entry name" value="Cysteine proteinases"/>
    <property type="match status" value="1"/>
</dbReference>
<dbReference type="Pfam" id="PF01841">
    <property type="entry name" value="Transglut_core"/>
    <property type="match status" value="1"/>
</dbReference>
<dbReference type="EMBL" id="FUXL01000010">
    <property type="protein sequence ID" value="SKA26762.1"/>
    <property type="molecule type" value="Genomic_DNA"/>
</dbReference>
<dbReference type="InterPro" id="IPR013589">
    <property type="entry name" value="Bac_transglu_N"/>
</dbReference>
<dbReference type="Gene3D" id="3.10.620.30">
    <property type="match status" value="1"/>
</dbReference>
<dbReference type="PANTHER" id="PTHR33490">
    <property type="entry name" value="BLR5614 PROTEIN-RELATED"/>
    <property type="match status" value="1"/>
</dbReference>
<dbReference type="SMART" id="SM00460">
    <property type="entry name" value="TGc"/>
    <property type="match status" value="1"/>
</dbReference>
<reference evidence="2 3" key="1">
    <citation type="submission" date="2017-02" db="EMBL/GenBank/DDBJ databases">
        <authorList>
            <person name="Peterson S.W."/>
        </authorList>
    </citation>
    <scope>NUCLEOTIDE SEQUENCE [LARGE SCALE GENOMIC DNA]</scope>
    <source>
        <strain evidence="2 3">USBA 369</strain>
    </source>
</reference>
<dbReference type="Proteomes" id="UP000190135">
    <property type="component" value="Unassembled WGS sequence"/>
</dbReference>
<gene>
    <name evidence="2" type="ORF">SAMN05428963_110119</name>
</gene>
<dbReference type="PANTHER" id="PTHR33490:SF1">
    <property type="entry name" value="SLL1233 PROTEIN"/>
    <property type="match status" value="1"/>
</dbReference>
<evidence type="ECO:0000259" key="1">
    <source>
        <dbReference type="SMART" id="SM00460"/>
    </source>
</evidence>
<name>A0A1T4SEZ6_9HYPH</name>
<protein>
    <submittedName>
        <fullName evidence="2">Transglutaminase-like enzyme, putative cysteine protease</fullName>
    </submittedName>
</protein>
<dbReference type="AlphaFoldDB" id="A0A1T4SEZ6"/>
<dbReference type="OrthoDB" id="9804023at2"/>
<keyword evidence="3" id="KW-1185">Reference proteome</keyword>
<dbReference type="InterPro" id="IPR002931">
    <property type="entry name" value="Transglutaminase-like"/>
</dbReference>
<sequence>MTRLSIRHRTVYHYREPVRLGPHRLMLRPRESRDVRLASIDLDVAPRAAVTWAQDVFGNAVATANFTVMTDSLWVESRVELDLSTEAWPVFDVSASAISYPFRYSDDEWTDLGALAALQHPDPAGRLCAWAREFVFSNPTDTLSLLKDLSAGVSQWISYQSREEEGTQTPLQTLDRGWGSCRDFAVLFAEAARSLGFGARIVSGYLFNPDGAGSGLSALGSTHAWAEAYVPGAGWITFDPTNRSVGGHNLIPVAVARDIAQIVPVAGSFTGPTDAFTGMTVEVTVTE</sequence>